<keyword evidence="18" id="KW-1185">Reference proteome</keyword>
<evidence type="ECO:0000256" key="3">
    <source>
        <dbReference type="ARBA" id="ARBA00012438"/>
    </source>
</evidence>
<dbReference type="SMART" id="SM00304">
    <property type="entry name" value="HAMP"/>
    <property type="match status" value="1"/>
</dbReference>
<evidence type="ECO:0000259" key="15">
    <source>
        <dbReference type="PROSITE" id="PS50109"/>
    </source>
</evidence>
<name>A0ABW5QSM1_9BACL</name>
<keyword evidence="9 17" id="KW-0418">Kinase</keyword>
<dbReference type="Proteomes" id="UP001597493">
    <property type="component" value="Unassembled WGS sequence"/>
</dbReference>
<comment type="subcellular location">
    <subcellularLocation>
        <location evidence="2">Cell membrane</location>
        <topology evidence="2">Multi-pass membrane protein</topology>
    </subcellularLocation>
</comment>
<keyword evidence="7 14" id="KW-0812">Transmembrane</keyword>
<feature type="transmembrane region" description="Helical" evidence="14">
    <location>
        <begin position="6"/>
        <end position="26"/>
    </location>
</feature>
<dbReference type="InterPro" id="IPR003660">
    <property type="entry name" value="HAMP_dom"/>
</dbReference>
<sequence>MLKTKMFVSFSIVSLVIVGITCGIFYQKYTNDIQQQSLRLSSIISKQYSDMVDLYLQSIEELSLSVSISPAVQSNLLEYERAEAPLDKEIIDYKLSPYLFDFSYPKPYIHSISIHTLDGYMYAYSKDMETKFVPPYTLEELERFDEMLENKAFFLHSYSARERAKVPPERLVSFIRRIHRIPTQQTIGHVVININVNAFERLALPKMNDDQYDGAMTILLVDDRGEIIYDNTGGNEGLLFETMRTESGRSAGELRWKELPYFYTKETSAYTGWDTVVLLPKDVVLYKQEYIRDIIVVAGIAAMVIVAAVSYTLSHQITMPLRHLIRNMSRVELGDFTRRMEYTGNNEFGKLSRVYNHMLDSITRLIREVYESKLAEKNAQLAALQAQINPHFLYNTLNTMKSISRLRGIEEVAEISESLASLFQYSMKRMSQPVRLQDEMEHVSHYFNIQQHRFGNRLTLQPNVPETLQGAAVLKLTLQPIVENAVNHGLARMKSGGLIVIDAQESEGTLILQVSDNGAGLDAERLRSLRNGLEAAAEWQGLREDGGGIGLANIHQRIQLYFGKEYGITVNSTLGAGTTVRIAIPARFTEG</sequence>
<dbReference type="Pfam" id="PF02743">
    <property type="entry name" value="dCache_1"/>
    <property type="match status" value="1"/>
</dbReference>
<evidence type="ECO:0000259" key="16">
    <source>
        <dbReference type="PROSITE" id="PS50885"/>
    </source>
</evidence>
<evidence type="ECO:0000256" key="7">
    <source>
        <dbReference type="ARBA" id="ARBA00022692"/>
    </source>
</evidence>
<protein>
    <recommendedName>
        <fullName evidence="3">histidine kinase</fullName>
        <ecNumber evidence="3">2.7.13.3</ecNumber>
    </recommendedName>
</protein>
<evidence type="ECO:0000256" key="9">
    <source>
        <dbReference type="ARBA" id="ARBA00022777"/>
    </source>
</evidence>
<dbReference type="InterPro" id="IPR033479">
    <property type="entry name" value="dCache_1"/>
</dbReference>
<evidence type="ECO:0000256" key="4">
    <source>
        <dbReference type="ARBA" id="ARBA00022475"/>
    </source>
</evidence>
<dbReference type="RefSeq" id="WP_379270113.1">
    <property type="nucleotide sequence ID" value="NZ_JBHUGT010000040.1"/>
</dbReference>
<evidence type="ECO:0000256" key="11">
    <source>
        <dbReference type="ARBA" id="ARBA00022989"/>
    </source>
</evidence>
<keyword evidence="11 14" id="KW-1133">Transmembrane helix</keyword>
<evidence type="ECO:0000256" key="10">
    <source>
        <dbReference type="ARBA" id="ARBA00022840"/>
    </source>
</evidence>
<feature type="domain" description="Histidine kinase" evidence="15">
    <location>
        <begin position="312"/>
        <end position="588"/>
    </location>
</feature>
<dbReference type="InterPro" id="IPR010559">
    <property type="entry name" value="Sig_transdc_His_kin_internal"/>
</dbReference>
<dbReference type="SMART" id="SM00387">
    <property type="entry name" value="HATPase_c"/>
    <property type="match status" value="1"/>
</dbReference>
<keyword evidence="10" id="KW-0067">ATP-binding</keyword>
<dbReference type="Gene3D" id="6.10.340.10">
    <property type="match status" value="1"/>
</dbReference>
<keyword evidence="8" id="KW-0547">Nucleotide-binding</keyword>
<dbReference type="EMBL" id="JBHUMY010000003">
    <property type="protein sequence ID" value="MFD2659424.1"/>
    <property type="molecule type" value="Genomic_DNA"/>
</dbReference>
<dbReference type="PRINTS" id="PR00344">
    <property type="entry name" value="BCTRLSENSOR"/>
</dbReference>
<evidence type="ECO:0000256" key="1">
    <source>
        <dbReference type="ARBA" id="ARBA00000085"/>
    </source>
</evidence>
<evidence type="ECO:0000313" key="17">
    <source>
        <dbReference type="EMBL" id="MFD2659424.1"/>
    </source>
</evidence>
<dbReference type="PROSITE" id="PS50885">
    <property type="entry name" value="HAMP"/>
    <property type="match status" value="1"/>
</dbReference>
<dbReference type="SUPFAM" id="SSF55874">
    <property type="entry name" value="ATPase domain of HSP90 chaperone/DNA topoisomerase II/histidine kinase"/>
    <property type="match status" value="1"/>
</dbReference>
<gene>
    <name evidence="17" type="ORF">ACFSW5_03995</name>
</gene>
<evidence type="ECO:0000256" key="12">
    <source>
        <dbReference type="ARBA" id="ARBA00023012"/>
    </source>
</evidence>
<proteinExistence type="predicted"/>
<evidence type="ECO:0000256" key="13">
    <source>
        <dbReference type="ARBA" id="ARBA00023136"/>
    </source>
</evidence>
<dbReference type="EC" id="2.7.13.3" evidence="3"/>
<dbReference type="InterPro" id="IPR005467">
    <property type="entry name" value="His_kinase_dom"/>
</dbReference>
<keyword evidence="12" id="KW-0902">Two-component regulatory system</keyword>
<feature type="domain" description="HAMP" evidence="16">
    <location>
        <begin position="315"/>
        <end position="367"/>
    </location>
</feature>
<accession>A0ABW5QSM1</accession>
<evidence type="ECO:0000256" key="2">
    <source>
        <dbReference type="ARBA" id="ARBA00004651"/>
    </source>
</evidence>
<evidence type="ECO:0000256" key="6">
    <source>
        <dbReference type="ARBA" id="ARBA00022679"/>
    </source>
</evidence>
<keyword evidence="4" id="KW-1003">Cell membrane</keyword>
<keyword evidence="5" id="KW-0597">Phosphoprotein</keyword>
<organism evidence="17 18">
    <name type="scientific">Paenibacillus thailandensis</name>
    <dbReference type="NCBI Taxonomy" id="393250"/>
    <lineage>
        <taxon>Bacteria</taxon>
        <taxon>Bacillati</taxon>
        <taxon>Bacillota</taxon>
        <taxon>Bacilli</taxon>
        <taxon>Bacillales</taxon>
        <taxon>Paenibacillaceae</taxon>
        <taxon>Paenibacillus</taxon>
    </lineage>
</organism>
<evidence type="ECO:0000256" key="14">
    <source>
        <dbReference type="SAM" id="Phobius"/>
    </source>
</evidence>
<evidence type="ECO:0000256" key="8">
    <source>
        <dbReference type="ARBA" id="ARBA00022741"/>
    </source>
</evidence>
<dbReference type="InterPro" id="IPR003594">
    <property type="entry name" value="HATPase_dom"/>
</dbReference>
<dbReference type="Pfam" id="PF06580">
    <property type="entry name" value="His_kinase"/>
    <property type="match status" value="1"/>
</dbReference>
<feature type="transmembrane region" description="Helical" evidence="14">
    <location>
        <begin position="294"/>
        <end position="313"/>
    </location>
</feature>
<dbReference type="SUPFAM" id="SSF158472">
    <property type="entry name" value="HAMP domain-like"/>
    <property type="match status" value="1"/>
</dbReference>
<keyword evidence="13 14" id="KW-0472">Membrane</keyword>
<evidence type="ECO:0000313" key="18">
    <source>
        <dbReference type="Proteomes" id="UP001597493"/>
    </source>
</evidence>
<evidence type="ECO:0000256" key="5">
    <source>
        <dbReference type="ARBA" id="ARBA00022553"/>
    </source>
</evidence>
<dbReference type="PANTHER" id="PTHR34220">
    <property type="entry name" value="SENSOR HISTIDINE KINASE YPDA"/>
    <property type="match status" value="1"/>
</dbReference>
<dbReference type="Pfam" id="PF02518">
    <property type="entry name" value="HATPase_c"/>
    <property type="match status" value="1"/>
</dbReference>
<dbReference type="Gene3D" id="3.30.565.10">
    <property type="entry name" value="Histidine kinase-like ATPase, C-terminal domain"/>
    <property type="match status" value="1"/>
</dbReference>
<dbReference type="PROSITE" id="PS50109">
    <property type="entry name" value="HIS_KIN"/>
    <property type="match status" value="1"/>
</dbReference>
<keyword evidence="6 17" id="KW-0808">Transferase</keyword>
<dbReference type="InterPro" id="IPR004358">
    <property type="entry name" value="Sig_transdc_His_kin-like_C"/>
</dbReference>
<reference evidence="18" key="1">
    <citation type="journal article" date="2019" name="Int. J. Syst. Evol. Microbiol.">
        <title>The Global Catalogue of Microorganisms (GCM) 10K type strain sequencing project: providing services to taxonomists for standard genome sequencing and annotation.</title>
        <authorList>
            <consortium name="The Broad Institute Genomics Platform"/>
            <consortium name="The Broad Institute Genome Sequencing Center for Infectious Disease"/>
            <person name="Wu L."/>
            <person name="Ma J."/>
        </authorList>
    </citation>
    <scope>NUCLEOTIDE SEQUENCE [LARGE SCALE GENOMIC DNA]</scope>
    <source>
        <strain evidence="18">TISTR 1827</strain>
    </source>
</reference>
<dbReference type="InterPro" id="IPR050640">
    <property type="entry name" value="Bact_2-comp_sensor_kinase"/>
</dbReference>
<dbReference type="Pfam" id="PF00672">
    <property type="entry name" value="HAMP"/>
    <property type="match status" value="1"/>
</dbReference>
<dbReference type="GO" id="GO:0004673">
    <property type="term" value="F:protein histidine kinase activity"/>
    <property type="evidence" value="ECO:0007669"/>
    <property type="project" value="UniProtKB-EC"/>
</dbReference>
<comment type="caution">
    <text evidence="17">The sequence shown here is derived from an EMBL/GenBank/DDBJ whole genome shotgun (WGS) entry which is preliminary data.</text>
</comment>
<dbReference type="CDD" id="cd06225">
    <property type="entry name" value="HAMP"/>
    <property type="match status" value="1"/>
</dbReference>
<comment type="catalytic activity">
    <reaction evidence="1">
        <text>ATP + protein L-histidine = ADP + protein N-phospho-L-histidine.</text>
        <dbReference type="EC" id="2.7.13.3"/>
    </reaction>
</comment>
<dbReference type="InterPro" id="IPR036890">
    <property type="entry name" value="HATPase_C_sf"/>
</dbReference>
<dbReference type="PANTHER" id="PTHR34220:SF7">
    <property type="entry name" value="SENSOR HISTIDINE KINASE YPDA"/>
    <property type="match status" value="1"/>
</dbReference>